<gene>
    <name evidence="1" type="ORF">TM448B03531_0002</name>
</gene>
<protein>
    <submittedName>
        <fullName evidence="1">Uncharacterized protein</fullName>
    </submittedName>
</protein>
<organism evidence="1">
    <name type="scientific">viral metagenome</name>
    <dbReference type="NCBI Taxonomy" id="1070528"/>
    <lineage>
        <taxon>unclassified sequences</taxon>
        <taxon>metagenomes</taxon>
        <taxon>organismal metagenomes</taxon>
    </lineage>
</organism>
<sequence length="51" mass="5873">MKLIELAKKYHFCVENNRLVVPATMPDSEILFLLSVGYDLIFELTSKQKEG</sequence>
<dbReference type="AlphaFoldDB" id="A0A6M3XXE6"/>
<evidence type="ECO:0000313" key="1">
    <source>
        <dbReference type="EMBL" id="QJI02679.1"/>
    </source>
</evidence>
<dbReference type="EMBL" id="MT145022">
    <property type="protein sequence ID" value="QJI02679.1"/>
    <property type="molecule type" value="Genomic_DNA"/>
</dbReference>
<accession>A0A6M3XXE6</accession>
<name>A0A6M3XXE6_9ZZZZ</name>
<reference evidence="1" key="1">
    <citation type="submission" date="2020-03" db="EMBL/GenBank/DDBJ databases">
        <title>The deep terrestrial virosphere.</title>
        <authorList>
            <person name="Holmfeldt K."/>
            <person name="Nilsson E."/>
            <person name="Simone D."/>
            <person name="Lopez-Fernandez M."/>
            <person name="Wu X."/>
            <person name="de Brujin I."/>
            <person name="Lundin D."/>
            <person name="Andersson A."/>
            <person name="Bertilsson S."/>
            <person name="Dopson M."/>
        </authorList>
    </citation>
    <scope>NUCLEOTIDE SEQUENCE</scope>
    <source>
        <strain evidence="1">TM448B03531</strain>
    </source>
</reference>
<proteinExistence type="predicted"/>